<dbReference type="InterPro" id="IPR012340">
    <property type="entry name" value="NA-bd_OB-fold"/>
</dbReference>
<dbReference type="PANTHER" id="PTHR30053:SF12">
    <property type="entry name" value="ELONGATION FACTOR P (EF-P) FAMILY PROTEIN"/>
    <property type="match status" value="1"/>
</dbReference>
<dbReference type="PIRSF" id="PIRSF005901">
    <property type="entry name" value="EF-P"/>
    <property type="match status" value="1"/>
</dbReference>
<evidence type="ECO:0000256" key="5">
    <source>
        <dbReference type="ARBA" id="ARBA00022768"/>
    </source>
</evidence>
<dbReference type="InterPro" id="IPR020599">
    <property type="entry name" value="Transl_elong_fac_P/YeiP"/>
</dbReference>
<dbReference type="HAMAP" id="MF_00141">
    <property type="entry name" value="EF_P"/>
    <property type="match status" value="1"/>
</dbReference>
<keyword evidence="5 8" id="KW-0251">Elongation factor</keyword>
<dbReference type="Proteomes" id="UP000502958">
    <property type="component" value="Chromosome"/>
</dbReference>
<evidence type="ECO:0000256" key="7">
    <source>
        <dbReference type="ARBA" id="ARBA00023278"/>
    </source>
</evidence>
<comment type="pathway">
    <text evidence="2 8">Protein biosynthesis; polypeptide chain elongation.</text>
</comment>
<evidence type="ECO:0000259" key="12">
    <source>
        <dbReference type="SMART" id="SM01185"/>
    </source>
</evidence>
<dbReference type="InterPro" id="IPR013852">
    <property type="entry name" value="Transl_elong_P/YeiP_CS"/>
</dbReference>
<dbReference type="EMBL" id="CP047588">
    <property type="protein sequence ID" value="QIE01788.1"/>
    <property type="molecule type" value="Genomic_DNA"/>
</dbReference>
<name>A0A6C1FA54_BUCUN</name>
<dbReference type="GO" id="GO:0005829">
    <property type="term" value="C:cytosol"/>
    <property type="evidence" value="ECO:0007669"/>
    <property type="project" value="UniProtKB-ARBA"/>
</dbReference>
<dbReference type="NCBIfam" id="TIGR00038">
    <property type="entry name" value="efp"/>
    <property type="match status" value="1"/>
</dbReference>
<comment type="PTM">
    <text evidence="8">May be beta-lysylated on the epsilon-amino group of Lys-35 by the combined action of EpmA and EpmB, and then hydroxylated on the C5 position of the same residue by EpmC (if this protein is present). Lysylation is critical for the stimulatory effect of EF-P on peptide-bond formation. The lysylation moiety may extend toward the peptidyltransferase center and stabilize the terminal 3-CCA end of the tRNA. Hydroxylation of the C5 position on Lys-35 may allow additional potential stabilizing hydrogen-bond interactions with the P-tRNA.</text>
</comment>
<dbReference type="InterPro" id="IPR013185">
    <property type="entry name" value="Transl_elong_KOW-like"/>
</dbReference>
<keyword evidence="7 8" id="KW-0379">Hydroxylation</keyword>
<evidence type="ECO:0000256" key="6">
    <source>
        <dbReference type="ARBA" id="ARBA00022917"/>
    </source>
</evidence>
<organism evidence="13 14">
    <name type="scientific">Buchnera aphidicola subsp. Uroleucon sonchi</name>
    <dbReference type="NCBI Taxonomy" id="118118"/>
    <lineage>
        <taxon>Bacteria</taxon>
        <taxon>Pseudomonadati</taxon>
        <taxon>Pseudomonadota</taxon>
        <taxon>Gammaproteobacteria</taxon>
        <taxon>Enterobacterales</taxon>
        <taxon>Erwiniaceae</taxon>
        <taxon>Buchnera</taxon>
    </lineage>
</organism>
<dbReference type="InterPro" id="IPR011768">
    <property type="entry name" value="Transl_elongation_fac_P"/>
</dbReference>
<feature type="domain" description="Translation elongation factor P/YeiP central" evidence="12">
    <location>
        <begin position="70"/>
        <end position="124"/>
    </location>
</feature>
<proteinExistence type="inferred from homology"/>
<evidence type="ECO:0000259" key="11">
    <source>
        <dbReference type="SMART" id="SM00841"/>
    </source>
</evidence>
<keyword evidence="4 8" id="KW-0963">Cytoplasm</keyword>
<evidence type="ECO:0000256" key="3">
    <source>
        <dbReference type="ARBA" id="ARBA00009479"/>
    </source>
</evidence>
<dbReference type="SMART" id="SM00841">
    <property type="entry name" value="Elong-fact-P_C"/>
    <property type="match status" value="1"/>
</dbReference>
<dbReference type="SUPFAM" id="SSF50249">
    <property type="entry name" value="Nucleic acid-binding proteins"/>
    <property type="match status" value="2"/>
</dbReference>
<dbReference type="Pfam" id="PF09285">
    <property type="entry name" value="Elong-fact-P_C"/>
    <property type="match status" value="1"/>
</dbReference>
<dbReference type="SMART" id="SM01185">
    <property type="entry name" value="EFP"/>
    <property type="match status" value="1"/>
</dbReference>
<dbReference type="Gene3D" id="2.40.50.140">
    <property type="entry name" value="Nucleic acid-binding proteins"/>
    <property type="match status" value="2"/>
</dbReference>
<sequence>MIKMYCSNNFRIGCKIIFEKEPCLIESSEFVNPGKGQAFVRVKIRKLLTQQLIDKTFKSTDYLEIADVKEYVLSYLYNDGYFWYFINNNSFEELSVEKKIIGVNKKWLLAQDTCTITLWNNEPIAVMPNNFVNIKVISVEKSLKGNTVNVRNTKLATLITGAIVKVPLFIQTGSLIKIDTRSGQYISRVK</sequence>
<keyword evidence="6 8" id="KW-0648">Protein biosynthesis</keyword>
<reference evidence="13 14" key="1">
    <citation type="submission" date="2020-01" db="EMBL/GenBank/DDBJ databases">
        <title>Complete genome of Buchnera aphidicola isolated from Chaitophorus populeti.</title>
        <authorList>
            <person name="Park J."/>
            <person name="Xi H."/>
        </authorList>
    </citation>
    <scope>NUCLEOTIDE SEQUENCE [LARGE SCALE GENOMIC DNA]</scope>
    <source>
        <strain evidence="13 14">UsonBac</strain>
    </source>
</reference>
<dbReference type="Pfam" id="PF08207">
    <property type="entry name" value="EFP_N"/>
    <property type="match status" value="1"/>
</dbReference>
<dbReference type="InterPro" id="IPR008991">
    <property type="entry name" value="Translation_prot_SH3-like_sf"/>
</dbReference>
<dbReference type="FunFam" id="2.40.50.140:FF:000004">
    <property type="entry name" value="Elongation factor P"/>
    <property type="match status" value="1"/>
</dbReference>
<evidence type="ECO:0000256" key="10">
    <source>
        <dbReference type="RuleBase" id="RU004389"/>
    </source>
</evidence>
<dbReference type="GO" id="GO:0043043">
    <property type="term" value="P:peptide biosynthetic process"/>
    <property type="evidence" value="ECO:0007669"/>
    <property type="project" value="InterPro"/>
</dbReference>
<dbReference type="NCBIfam" id="NF001810">
    <property type="entry name" value="PRK00529.1"/>
    <property type="match status" value="1"/>
</dbReference>
<evidence type="ECO:0000256" key="1">
    <source>
        <dbReference type="ARBA" id="ARBA00004496"/>
    </source>
</evidence>
<evidence type="ECO:0000256" key="4">
    <source>
        <dbReference type="ARBA" id="ARBA00022490"/>
    </source>
</evidence>
<evidence type="ECO:0000256" key="2">
    <source>
        <dbReference type="ARBA" id="ARBA00004815"/>
    </source>
</evidence>
<evidence type="ECO:0000256" key="8">
    <source>
        <dbReference type="HAMAP-Rule" id="MF_00141"/>
    </source>
</evidence>
<dbReference type="Pfam" id="PF01132">
    <property type="entry name" value="EFP"/>
    <property type="match status" value="1"/>
</dbReference>
<dbReference type="GO" id="GO:0003746">
    <property type="term" value="F:translation elongation factor activity"/>
    <property type="evidence" value="ECO:0007669"/>
    <property type="project" value="UniProtKB-UniRule"/>
</dbReference>
<dbReference type="CDD" id="cd04470">
    <property type="entry name" value="S1_EF-P_repeat_1"/>
    <property type="match status" value="1"/>
</dbReference>
<evidence type="ECO:0000313" key="14">
    <source>
        <dbReference type="Proteomes" id="UP000502958"/>
    </source>
</evidence>
<dbReference type="InterPro" id="IPR015365">
    <property type="entry name" value="Elong-fact-P_C"/>
</dbReference>
<comment type="similarity">
    <text evidence="3 8 10">Belongs to the elongation factor P family.</text>
</comment>
<protein>
    <recommendedName>
        <fullName evidence="8 9">Elongation factor P</fullName>
        <shortName evidence="8">EF-P</shortName>
    </recommendedName>
</protein>
<dbReference type="InterPro" id="IPR014722">
    <property type="entry name" value="Rib_uL2_dom2"/>
</dbReference>
<dbReference type="UniPathway" id="UPA00345"/>
<dbReference type="CDD" id="cd05794">
    <property type="entry name" value="S1_EF-P_repeat_2"/>
    <property type="match status" value="1"/>
</dbReference>
<dbReference type="Gene3D" id="2.30.30.30">
    <property type="match status" value="1"/>
</dbReference>
<evidence type="ECO:0000313" key="13">
    <source>
        <dbReference type="EMBL" id="QIE01788.1"/>
    </source>
</evidence>
<dbReference type="SUPFAM" id="SSF50104">
    <property type="entry name" value="Translation proteins SH3-like domain"/>
    <property type="match status" value="1"/>
</dbReference>
<evidence type="ECO:0000256" key="9">
    <source>
        <dbReference type="NCBIfam" id="TIGR00038"/>
    </source>
</evidence>
<dbReference type="AlphaFoldDB" id="A0A6C1FA54"/>
<accession>A0A6C1FA54</accession>
<feature type="modified residue" description="N6-(3,6-diaminohexanoyl)-5-hydroxylysine" evidence="8">
    <location>
        <position position="35"/>
    </location>
</feature>
<gene>
    <name evidence="8 13" type="primary">efp</name>
    <name evidence="13" type="ORF">GUU85_00100</name>
</gene>
<dbReference type="PANTHER" id="PTHR30053">
    <property type="entry name" value="ELONGATION FACTOR P"/>
    <property type="match status" value="1"/>
</dbReference>
<dbReference type="InterPro" id="IPR001059">
    <property type="entry name" value="Transl_elong_P/YeiP_cen"/>
</dbReference>
<comment type="function">
    <text evidence="8">Involved in peptide bond synthesis. Alleviates ribosome stalling that occurs when 3 or more consecutive Pro residues or the sequence PPG is present in a protein, possibly by augmenting the peptidyl transferase activity of the ribosome. Modification of Lys-35 is required for alleviation.</text>
</comment>
<comment type="subcellular location">
    <subcellularLocation>
        <location evidence="1 8">Cytoplasm</location>
    </subcellularLocation>
</comment>
<feature type="domain" description="Elongation factor P C-terminal" evidence="11">
    <location>
        <begin position="132"/>
        <end position="188"/>
    </location>
</feature>
<dbReference type="PROSITE" id="PS01275">
    <property type="entry name" value="EFP"/>
    <property type="match status" value="1"/>
</dbReference>
<dbReference type="FunFam" id="2.40.50.140:FF:000009">
    <property type="entry name" value="Elongation factor P"/>
    <property type="match status" value="1"/>
</dbReference>
<dbReference type="FunFam" id="2.30.30.30:FF:000003">
    <property type="entry name" value="Elongation factor P"/>
    <property type="match status" value="1"/>
</dbReference>